<gene>
    <name evidence="1" type="ORF">I553_10795</name>
</gene>
<dbReference type="AlphaFoldDB" id="X8DCM5"/>
<reference evidence="1" key="1">
    <citation type="submission" date="2014-01" db="EMBL/GenBank/DDBJ databases">
        <authorList>
            <person name="Brown-Elliot B."/>
            <person name="Wallace R."/>
            <person name="Lenaerts A."/>
            <person name="Ordway D."/>
            <person name="DeGroote M.A."/>
            <person name="Parker T."/>
            <person name="Sizemore C."/>
            <person name="Tallon L.J."/>
            <person name="Sadzewicz L.K."/>
            <person name="Sengamalay N."/>
            <person name="Fraser C.M."/>
            <person name="Hine E."/>
            <person name="Shefchek K.A."/>
            <person name="Das S.P."/>
            <person name="Tettelin H."/>
        </authorList>
    </citation>
    <scope>NUCLEOTIDE SEQUENCE [LARGE SCALE GENOMIC DNA]</scope>
    <source>
        <strain evidence="1">4042</strain>
    </source>
</reference>
<comment type="caution">
    <text evidence="1">The sequence shown here is derived from an EMBL/GenBank/DDBJ whole genome shotgun (WGS) entry which is preliminary data.</text>
</comment>
<dbReference type="PATRIC" id="fig|1299334.3.peg.2478"/>
<protein>
    <submittedName>
        <fullName evidence="1">Uncharacterized protein</fullName>
    </submittedName>
</protein>
<sequence length="207" mass="23768">MPAPMRQNHTMMPIDGPAKIAEAQARIEDLAYQTIKAAMLHTQLTCAREGCLDIDWRTALIETAAQPIGDIAAEHQQIRERAAHEVANFPDADWEPDMKVGWRASLEAWYTASKRCLDDMEELEKHTRAEPGKPVDDITERYAMERDLLTASYRAGLTAGGLPNDWYEWLLKRVKQWPDTNRRDSQLAEMEEPGYRENLQKLPSYWA</sequence>
<dbReference type="EMBL" id="JAOB01000027">
    <property type="protein sequence ID" value="EUA65498.1"/>
    <property type="molecule type" value="Genomic_DNA"/>
</dbReference>
<proteinExistence type="predicted"/>
<accession>X8DCM5</accession>
<organism evidence="1">
    <name type="scientific">Mycobacterium xenopi 4042</name>
    <dbReference type="NCBI Taxonomy" id="1299334"/>
    <lineage>
        <taxon>Bacteria</taxon>
        <taxon>Bacillati</taxon>
        <taxon>Actinomycetota</taxon>
        <taxon>Actinomycetes</taxon>
        <taxon>Mycobacteriales</taxon>
        <taxon>Mycobacteriaceae</taxon>
        <taxon>Mycobacterium</taxon>
    </lineage>
</organism>
<name>X8DCM5_MYCXE</name>
<evidence type="ECO:0000313" key="1">
    <source>
        <dbReference type="EMBL" id="EUA65498.1"/>
    </source>
</evidence>